<reference evidence="1" key="1">
    <citation type="submission" date="2021-02" db="EMBL/GenBank/DDBJ databases">
        <authorList>
            <person name="Nowell W R."/>
        </authorList>
    </citation>
    <scope>NUCLEOTIDE SEQUENCE</scope>
</reference>
<dbReference type="EMBL" id="CAJNOU010000214">
    <property type="protein sequence ID" value="CAF0918323.1"/>
    <property type="molecule type" value="Genomic_DNA"/>
</dbReference>
<protein>
    <submittedName>
        <fullName evidence="1">Uncharacterized protein</fullName>
    </submittedName>
</protein>
<dbReference type="Proteomes" id="UP000663889">
    <property type="component" value="Unassembled WGS sequence"/>
</dbReference>
<evidence type="ECO:0000313" key="2">
    <source>
        <dbReference type="Proteomes" id="UP000663889"/>
    </source>
</evidence>
<gene>
    <name evidence="1" type="ORF">SEV965_LOCUS6508</name>
</gene>
<proteinExistence type="predicted"/>
<evidence type="ECO:0000313" key="1">
    <source>
        <dbReference type="EMBL" id="CAF0918323.1"/>
    </source>
</evidence>
<sequence>MFKNDLSMTNALGGNIITPLINPDKINLLVVTTTTTTTTTIVTTHIITSTTSQKIDKIEQVASIDVNLTSNLSTTRSTNVSQQPQPKEAFVTFCNNEPRYLALLRILLDSVHAFSTRPIIAFGIDVDLDIDEKQYPRIIKRRISQSDCGSSVYFCKIHAIVSSNVEYGVLMEPDDVVNYNVDVLFDVLHVWPYPLPLSPRHPDDPQNYHHFMVQHNVSARTTPYIHAHIIWNYLAIPFLTNLRSLLQQGHFTGSNFDETAVNVMLWKAKANHTLCKYDPFFTYSEAYIKWPNVTNCTNYCYTAFVTLHGCKEPNISSDLLSVLKANAGKPAIQTPDDVPNFFSQHIRRSINRSHYPKEAFVTFTNSRPQYLELLDVLLDSIHLFSKRPVIIFSIDFDLIINFTRHPRVTIKRISQKNCGPTIFACKLLAIVSSELNYGIQLDIDSVVNYNIDLLFDMLHVWPYNLPLAPKHPDDPKNYRFYMEQNKVKYRTVPYMHASFVWTYRAYPFIRHVLTLMQHGAFMGANYDETAMNVMLWKAKTNHTLCKYDPYGPLYLEKYEKPQKSPACLPYCDGVYLVFHGQKDSLISKNILERLYKLGPNRPFVQTPQGVKWFNDTNVTCCHPSATRPSPLHPLLCEYDKFNMT</sequence>
<accession>A0A814AQI2</accession>
<comment type="caution">
    <text evidence="1">The sequence shown here is derived from an EMBL/GenBank/DDBJ whole genome shotgun (WGS) entry which is preliminary data.</text>
</comment>
<organism evidence="1 2">
    <name type="scientific">Rotaria sordida</name>
    <dbReference type="NCBI Taxonomy" id="392033"/>
    <lineage>
        <taxon>Eukaryota</taxon>
        <taxon>Metazoa</taxon>
        <taxon>Spiralia</taxon>
        <taxon>Gnathifera</taxon>
        <taxon>Rotifera</taxon>
        <taxon>Eurotatoria</taxon>
        <taxon>Bdelloidea</taxon>
        <taxon>Philodinida</taxon>
        <taxon>Philodinidae</taxon>
        <taxon>Rotaria</taxon>
    </lineage>
</organism>
<dbReference type="AlphaFoldDB" id="A0A814AQI2"/>
<name>A0A814AQI2_9BILA</name>